<dbReference type="Pfam" id="PF01391">
    <property type="entry name" value="Collagen"/>
    <property type="match status" value="1"/>
</dbReference>
<gene>
    <name evidence="2" type="ORF">V6984_17595</name>
</gene>
<name>A0ABZ3ESU5_9FIRM</name>
<dbReference type="InterPro" id="IPR008160">
    <property type="entry name" value="Collagen"/>
</dbReference>
<feature type="compositionally biased region" description="Basic and acidic residues" evidence="1">
    <location>
        <begin position="86"/>
        <end position="95"/>
    </location>
</feature>
<dbReference type="PANTHER" id="PTHR24023:SF1095">
    <property type="entry name" value="EGF-LIKE DOMAIN-CONTAINING PROTEIN"/>
    <property type="match status" value="1"/>
</dbReference>
<dbReference type="EMBL" id="CP146256">
    <property type="protein sequence ID" value="XAH73298.1"/>
    <property type="molecule type" value="Genomic_DNA"/>
</dbReference>
<proteinExistence type="predicted"/>
<evidence type="ECO:0000256" key="1">
    <source>
        <dbReference type="SAM" id="MobiDB-lite"/>
    </source>
</evidence>
<protein>
    <recommendedName>
        <fullName evidence="4">Collagen triple helix repeat protein</fullName>
    </recommendedName>
</protein>
<feature type="compositionally biased region" description="Basic and acidic residues" evidence="1">
    <location>
        <begin position="36"/>
        <end position="49"/>
    </location>
</feature>
<evidence type="ECO:0008006" key="4">
    <source>
        <dbReference type="Google" id="ProtNLM"/>
    </source>
</evidence>
<reference evidence="2 3" key="1">
    <citation type="submission" date="2024-02" db="EMBL/GenBank/DDBJ databases">
        <title>Bacterial strain from lacustrine sediment.</title>
        <authorList>
            <person name="Petit C."/>
            <person name="Fadhlaoui K."/>
        </authorList>
    </citation>
    <scope>NUCLEOTIDE SEQUENCE [LARGE SCALE GENOMIC DNA]</scope>
    <source>
        <strain evidence="2 3">IPX-CK</strain>
    </source>
</reference>
<dbReference type="RefSeq" id="WP_342756906.1">
    <property type="nucleotide sequence ID" value="NZ_CP146256.1"/>
</dbReference>
<keyword evidence="3" id="KW-1185">Reference proteome</keyword>
<dbReference type="Proteomes" id="UP001451571">
    <property type="component" value="Chromosome"/>
</dbReference>
<dbReference type="Gene3D" id="2.60.120.220">
    <property type="entry name" value="Satellite virus coat domain"/>
    <property type="match status" value="1"/>
</dbReference>
<evidence type="ECO:0000313" key="3">
    <source>
        <dbReference type="Proteomes" id="UP001451571"/>
    </source>
</evidence>
<dbReference type="PANTHER" id="PTHR24023">
    <property type="entry name" value="COLLAGEN ALPHA"/>
    <property type="match status" value="1"/>
</dbReference>
<feature type="region of interest" description="Disordered" evidence="1">
    <location>
        <begin position="26"/>
        <end position="132"/>
    </location>
</feature>
<dbReference type="InterPro" id="IPR050149">
    <property type="entry name" value="Collagen_superfamily"/>
</dbReference>
<sequence length="298" mass="30538">MQKGFQKVYIHSCGDGVIATPVIGENGNWYVGNEDTGVKAEGIDGKDGEMGPEGPQGPKGEQGDVGPEGPQGLKGDTGAEGAQGPKGEKGDKGDQGEMGPQGPQGDTGATGIQGPKGDTGATGPQGPIGETPALAANLTTTVTGKALDATMGKVLDDKITTTNNNLTSNINAITGTWLGNNKISFDGTNFYATASNGVKKKLGDPQIVSQTWEGSNTATLTFGFSTVAGYAEKTAEDFFVQINSFSPFRTGGLLGTNTFTLNKSYNAVTGVLTLTGLYKSGVENNFYVSSITVYTVAA</sequence>
<accession>A0ABZ3ESU5</accession>
<organism evidence="2 3">
    <name type="scientific">Kineothrix sedimenti</name>
    <dbReference type="NCBI Taxonomy" id="3123317"/>
    <lineage>
        <taxon>Bacteria</taxon>
        <taxon>Bacillati</taxon>
        <taxon>Bacillota</taxon>
        <taxon>Clostridia</taxon>
        <taxon>Lachnospirales</taxon>
        <taxon>Lachnospiraceae</taxon>
        <taxon>Kineothrix</taxon>
    </lineage>
</organism>
<evidence type="ECO:0000313" key="2">
    <source>
        <dbReference type="EMBL" id="XAH73298.1"/>
    </source>
</evidence>